<feature type="signal peptide" evidence="2">
    <location>
        <begin position="1"/>
        <end position="26"/>
    </location>
</feature>
<dbReference type="Proteomes" id="UP000027265">
    <property type="component" value="Unassembled WGS sequence"/>
</dbReference>
<accession>A0A067P6R5</accession>
<keyword evidence="2" id="KW-0732">Signal</keyword>
<dbReference type="STRING" id="933084.A0A067P6R5"/>
<gene>
    <name evidence="3" type="ORF">JAAARDRAFT_41909</name>
</gene>
<dbReference type="Pfam" id="PF14269">
    <property type="entry name" value="Arylsulfotran_2"/>
    <property type="match status" value="1"/>
</dbReference>
<dbReference type="InterPro" id="IPR053143">
    <property type="entry name" value="Arylsulfate_ST"/>
</dbReference>
<name>A0A067P6R5_9AGAM</name>
<evidence type="ECO:0000313" key="4">
    <source>
        <dbReference type="Proteomes" id="UP000027265"/>
    </source>
</evidence>
<dbReference type="HOGENOM" id="CLU_018249_2_0_1"/>
<reference evidence="4" key="1">
    <citation type="journal article" date="2014" name="Proc. Natl. Acad. Sci. U.S.A.">
        <title>Extensive sampling of basidiomycete genomes demonstrates inadequacy of the white-rot/brown-rot paradigm for wood decay fungi.</title>
        <authorList>
            <person name="Riley R."/>
            <person name="Salamov A.A."/>
            <person name="Brown D.W."/>
            <person name="Nagy L.G."/>
            <person name="Floudas D."/>
            <person name="Held B.W."/>
            <person name="Levasseur A."/>
            <person name="Lombard V."/>
            <person name="Morin E."/>
            <person name="Otillar R."/>
            <person name="Lindquist E.A."/>
            <person name="Sun H."/>
            <person name="LaButti K.M."/>
            <person name="Schmutz J."/>
            <person name="Jabbour D."/>
            <person name="Luo H."/>
            <person name="Baker S.E."/>
            <person name="Pisabarro A.G."/>
            <person name="Walton J.D."/>
            <person name="Blanchette R.A."/>
            <person name="Henrissat B."/>
            <person name="Martin F."/>
            <person name="Cullen D."/>
            <person name="Hibbett D.S."/>
            <person name="Grigoriev I.V."/>
        </authorList>
    </citation>
    <scope>NUCLEOTIDE SEQUENCE [LARGE SCALE GENOMIC DNA]</scope>
    <source>
        <strain evidence="4">MUCL 33604</strain>
    </source>
</reference>
<proteinExistence type="predicted"/>
<evidence type="ECO:0000256" key="2">
    <source>
        <dbReference type="SAM" id="SignalP"/>
    </source>
</evidence>
<organism evidence="3 4">
    <name type="scientific">Jaapia argillacea MUCL 33604</name>
    <dbReference type="NCBI Taxonomy" id="933084"/>
    <lineage>
        <taxon>Eukaryota</taxon>
        <taxon>Fungi</taxon>
        <taxon>Dikarya</taxon>
        <taxon>Basidiomycota</taxon>
        <taxon>Agaricomycotina</taxon>
        <taxon>Agaricomycetes</taxon>
        <taxon>Agaricomycetidae</taxon>
        <taxon>Jaapiales</taxon>
        <taxon>Jaapiaceae</taxon>
        <taxon>Jaapia</taxon>
    </lineage>
</organism>
<protein>
    <recommendedName>
        <fullName evidence="5">ASST-domain-containing protein</fullName>
    </recommendedName>
</protein>
<dbReference type="InterPro" id="IPR039535">
    <property type="entry name" value="ASST-like"/>
</dbReference>
<evidence type="ECO:0000256" key="1">
    <source>
        <dbReference type="SAM" id="MobiDB-lite"/>
    </source>
</evidence>
<feature type="region of interest" description="Disordered" evidence="1">
    <location>
        <begin position="495"/>
        <end position="517"/>
    </location>
</feature>
<evidence type="ECO:0008006" key="5">
    <source>
        <dbReference type="Google" id="ProtNLM"/>
    </source>
</evidence>
<dbReference type="OrthoDB" id="5427350at2759"/>
<dbReference type="EMBL" id="KL197758">
    <property type="protein sequence ID" value="KDQ50598.1"/>
    <property type="molecule type" value="Genomic_DNA"/>
</dbReference>
<evidence type="ECO:0000313" key="3">
    <source>
        <dbReference type="EMBL" id="KDQ50598.1"/>
    </source>
</evidence>
<feature type="chain" id="PRO_5001642917" description="ASST-domain-containing protein" evidence="2">
    <location>
        <begin position="27"/>
        <end position="544"/>
    </location>
</feature>
<dbReference type="InterPro" id="IPR011047">
    <property type="entry name" value="Quinoprotein_ADH-like_sf"/>
</dbReference>
<dbReference type="InParanoid" id="A0A067P6R5"/>
<dbReference type="AlphaFoldDB" id="A0A067P6R5"/>
<dbReference type="PANTHER" id="PTHR35340">
    <property type="entry name" value="PQQ ENZYME REPEAT PROTEIN-RELATED"/>
    <property type="match status" value="1"/>
</dbReference>
<dbReference type="SUPFAM" id="SSF50998">
    <property type="entry name" value="Quinoprotein alcohol dehydrogenase-like"/>
    <property type="match status" value="1"/>
</dbReference>
<keyword evidence="4" id="KW-1185">Reference proteome</keyword>
<sequence>MPMSCPTSFRVVLIAFLSSCLRLVHAQVKTSTFVSNPDINVTSLVVVQPPSGPYEDGFYLTCPRGSDVAHNGAAMYTSTGDLVWSGPAAGLGDCFNFRTQNLNGVEVLTLWTGTVSTAGWGQGRALILDYSYNVLYNLTTSFSTAVDIHEFAIPSVTNSTALVTVYEPVPANLKALGGSGQDWILESRFQELDIVTGEVLFTWNASAHVPFSDSYSKPWNGTSQNNSWDFFHINSVDKAPDGSYLVSSRQYRQVYKIDGITGEVVWTLGGKKSSWSMCFQCGFEWQHNAQWRDNYTAISLFDNASDGVENDEASARGMIMDLHPENMTVTLRNQYLPLRQMTSSSQGNVDLLSNGNVLVGWGANPWLSEHSANGTLIYSAALGSQNLTGGQIQNYRAYKSTTWRGYPLSWPDISIVGSKVYASWNGATKVLHWEVLAGSDPRLLSLAASQSRTGFETVLQLAYSPPYAQVKAIGANGTILGISTVLSNNGSILGGGGVTSPPSPPPFGQGSPTPVATSRSMSRHSVLGLSLLYMVAVISTLFLA</sequence>
<dbReference type="PANTHER" id="PTHR35340:SF5">
    <property type="entry name" value="ASST-DOMAIN-CONTAINING PROTEIN"/>
    <property type="match status" value="1"/>
</dbReference>